<dbReference type="PROSITE" id="PS51257">
    <property type="entry name" value="PROKAR_LIPOPROTEIN"/>
    <property type="match status" value="1"/>
</dbReference>
<feature type="transmembrane region" description="Helical" evidence="1">
    <location>
        <begin position="327"/>
        <end position="347"/>
    </location>
</feature>
<comment type="caution">
    <text evidence="2">The sequence shown here is derived from an EMBL/GenBank/DDBJ whole genome shotgun (WGS) entry which is preliminary data.</text>
</comment>
<proteinExistence type="predicted"/>
<feature type="transmembrane region" description="Helical" evidence="1">
    <location>
        <begin position="20"/>
        <end position="38"/>
    </location>
</feature>
<sequence length="477" mass="52957">MKHKQPLTRRLDQLHRSAGALFGVFLFVILFTGCWSLGSDALRLWWNNVPLSGELLPLEQLLALQPSATMIQLPEQHNPEITFCQGMGRCELSYSAINGELVALNSPTMWLVTLHKNLFMDFPGRVFISLFGFAFAVLLITGLVIQRRRISTMVRLPRVTHLRVFLHDLHSWLGLWCYPWLVLFAFTGALSGLGALGTVSLGERAAPDNPQIIMKTLMGEFKPLKTPVPAAESSITAAISALQQTVPSFIPQILFKQGDTWVIGGVRNGQLSTSNFEQYQFDSKKRQLVAVRNSAQQGIWTRAFIAIQPLHYGQYQWLPKISNTLSYLHFIVGVSGLILVSVGLAIWCWKRNYSLAARFIVGSCGGLLLSACALLALIPWFTALLPMHFFMGWGIACIASLLCKNAQLSLQACLLFSAVLLLFAFIASYLFSSLPFSRINLVLLCGGIGLLCILFGCRKLSGTAKRARSEYERSITK</sequence>
<name>A0AB35L8L1_PRORE</name>
<reference evidence="2" key="1">
    <citation type="submission" date="2023-04" db="EMBL/GenBank/DDBJ databases">
        <authorList>
            <person name="Li W."/>
        </authorList>
    </citation>
    <scope>NUCLEOTIDE SEQUENCE</scope>
    <source>
        <strain evidence="2">QITACRE101</strain>
    </source>
</reference>
<evidence type="ECO:0000256" key="1">
    <source>
        <dbReference type="SAM" id="Phobius"/>
    </source>
</evidence>
<dbReference type="EMBL" id="JARVQW010000003">
    <property type="protein sequence ID" value="MDH2305428.1"/>
    <property type="molecule type" value="Genomic_DNA"/>
</dbReference>
<dbReference type="PANTHER" id="PTHR34219:SF3">
    <property type="entry name" value="BLL7967 PROTEIN"/>
    <property type="match status" value="1"/>
</dbReference>
<evidence type="ECO:0000313" key="3">
    <source>
        <dbReference type="Proteomes" id="UP001162044"/>
    </source>
</evidence>
<feature type="transmembrane region" description="Helical" evidence="1">
    <location>
        <begin position="387"/>
        <end position="403"/>
    </location>
</feature>
<dbReference type="RefSeq" id="WP_209102229.1">
    <property type="nucleotide sequence ID" value="NZ_JACTAI010000004.1"/>
</dbReference>
<reference evidence="2" key="2">
    <citation type="submission" date="2023-10" db="EMBL/GenBank/DDBJ databases">
        <title>Analysis of Resistance Genes of Carbapenem-resistant Providencia rettgeri.</title>
        <authorList>
            <person name="Liu M."/>
        </authorList>
    </citation>
    <scope>NUCLEOTIDE SEQUENCE</scope>
    <source>
        <strain evidence="2">QITACRE101</strain>
    </source>
</reference>
<protein>
    <submittedName>
        <fullName evidence="2">PepSY-associated TM helix domain-containing protein</fullName>
    </submittedName>
</protein>
<dbReference type="Proteomes" id="UP001162044">
    <property type="component" value="Unassembled WGS sequence"/>
</dbReference>
<dbReference type="InterPro" id="IPR005625">
    <property type="entry name" value="PepSY-ass_TM"/>
</dbReference>
<evidence type="ECO:0000313" key="2">
    <source>
        <dbReference type="EMBL" id="MDH2305428.1"/>
    </source>
</evidence>
<organism evidence="2 3">
    <name type="scientific">Providencia rettgeri</name>
    <dbReference type="NCBI Taxonomy" id="587"/>
    <lineage>
        <taxon>Bacteria</taxon>
        <taxon>Pseudomonadati</taxon>
        <taxon>Pseudomonadota</taxon>
        <taxon>Gammaproteobacteria</taxon>
        <taxon>Enterobacterales</taxon>
        <taxon>Morganellaceae</taxon>
        <taxon>Providencia</taxon>
    </lineage>
</organism>
<feature type="transmembrane region" description="Helical" evidence="1">
    <location>
        <begin position="410"/>
        <end position="431"/>
    </location>
</feature>
<dbReference type="Pfam" id="PF03929">
    <property type="entry name" value="PepSY_TM"/>
    <property type="match status" value="1"/>
</dbReference>
<feature type="transmembrane region" description="Helical" evidence="1">
    <location>
        <begin position="173"/>
        <end position="196"/>
    </location>
</feature>
<dbReference type="PANTHER" id="PTHR34219">
    <property type="entry name" value="IRON-REGULATED INNER MEMBRANE PROTEIN-RELATED"/>
    <property type="match status" value="1"/>
</dbReference>
<accession>A0AB35L8L1</accession>
<feature type="transmembrane region" description="Helical" evidence="1">
    <location>
        <begin position="359"/>
        <end position="381"/>
    </location>
</feature>
<feature type="transmembrane region" description="Helical" evidence="1">
    <location>
        <begin position="126"/>
        <end position="145"/>
    </location>
</feature>
<feature type="transmembrane region" description="Helical" evidence="1">
    <location>
        <begin position="437"/>
        <end position="457"/>
    </location>
</feature>
<dbReference type="AlphaFoldDB" id="A0AB35L8L1"/>
<keyword evidence="1" id="KW-0812">Transmembrane</keyword>
<keyword evidence="1" id="KW-0472">Membrane</keyword>
<keyword evidence="1" id="KW-1133">Transmembrane helix</keyword>
<gene>
    <name evidence="2" type="ORF">QDQ51_08375</name>
</gene>